<organism evidence="3 4">
    <name type="scientific">Hymenobacter telluris</name>
    <dbReference type="NCBI Taxonomy" id="2816474"/>
    <lineage>
        <taxon>Bacteria</taxon>
        <taxon>Pseudomonadati</taxon>
        <taxon>Bacteroidota</taxon>
        <taxon>Cytophagia</taxon>
        <taxon>Cytophagales</taxon>
        <taxon>Hymenobacteraceae</taxon>
        <taxon>Hymenobacter</taxon>
    </lineage>
</organism>
<protein>
    <recommendedName>
        <fullName evidence="2">Guanylate cyclase domain-containing protein</fullName>
    </recommendedName>
</protein>
<dbReference type="GO" id="GO:0009190">
    <property type="term" value="P:cyclic nucleotide biosynthetic process"/>
    <property type="evidence" value="ECO:0007669"/>
    <property type="project" value="InterPro"/>
</dbReference>
<dbReference type="Gene3D" id="3.30.70.1230">
    <property type="entry name" value="Nucleotide cyclase"/>
    <property type="match status" value="1"/>
</dbReference>
<evidence type="ECO:0000313" key="4">
    <source>
        <dbReference type="Proteomes" id="UP000664144"/>
    </source>
</evidence>
<dbReference type="GO" id="GO:0035556">
    <property type="term" value="P:intracellular signal transduction"/>
    <property type="evidence" value="ECO:0007669"/>
    <property type="project" value="InterPro"/>
</dbReference>
<reference evidence="3" key="1">
    <citation type="submission" date="2021-03" db="EMBL/GenBank/DDBJ databases">
        <authorList>
            <person name="Kim M.K."/>
        </authorList>
    </citation>
    <scope>NUCLEOTIDE SEQUENCE</scope>
    <source>
        <strain evidence="3">BT186</strain>
    </source>
</reference>
<evidence type="ECO:0000313" key="3">
    <source>
        <dbReference type="EMBL" id="MBO0361031.1"/>
    </source>
</evidence>
<gene>
    <name evidence="3" type="ORF">J0X19_23935</name>
</gene>
<comment type="caution">
    <text evidence="3">The sequence shown here is derived from an EMBL/GenBank/DDBJ whole genome shotgun (WGS) entry which is preliminary data.</text>
</comment>
<dbReference type="EMBL" id="JAFLQZ010000029">
    <property type="protein sequence ID" value="MBO0361031.1"/>
    <property type="molecule type" value="Genomic_DNA"/>
</dbReference>
<dbReference type="InterPro" id="IPR040511">
    <property type="entry name" value="AGS_C"/>
</dbReference>
<evidence type="ECO:0000259" key="2">
    <source>
        <dbReference type="PROSITE" id="PS50125"/>
    </source>
</evidence>
<proteinExistence type="predicted"/>
<name>A0A939JD99_9BACT</name>
<dbReference type="Pfam" id="PF00211">
    <property type="entry name" value="Guanylate_cyc"/>
    <property type="match status" value="1"/>
</dbReference>
<keyword evidence="4" id="KW-1185">Reference proteome</keyword>
<dbReference type="AlphaFoldDB" id="A0A939JD99"/>
<dbReference type="InterPro" id="IPR029787">
    <property type="entry name" value="Nucleotide_cyclase"/>
</dbReference>
<accession>A0A939JD99</accession>
<dbReference type="RefSeq" id="WP_206986939.1">
    <property type="nucleotide sequence ID" value="NZ_JAFLQZ010000029.1"/>
</dbReference>
<evidence type="ECO:0000256" key="1">
    <source>
        <dbReference type="SAM" id="MobiDB-lite"/>
    </source>
</evidence>
<dbReference type="PROSITE" id="PS50125">
    <property type="entry name" value="GUANYLATE_CYCLASE_2"/>
    <property type="match status" value="1"/>
</dbReference>
<feature type="region of interest" description="Disordered" evidence="1">
    <location>
        <begin position="23"/>
        <end position="44"/>
    </location>
</feature>
<dbReference type="GO" id="GO:0004016">
    <property type="term" value="F:adenylate cyclase activity"/>
    <property type="evidence" value="ECO:0007669"/>
    <property type="project" value="UniProtKB-ARBA"/>
</dbReference>
<feature type="domain" description="Guanylate cyclase" evidence="2">
    <location>
        <begin position="113"/>
        <end position="219"/>
    </location>
</feature>
<dbReference type="SUPFAM" id="SSF55073">
    <property type="entry name" value="Nucleotide cyclase"/>
    <property type="match status" value="1"/>
</dbReference>
<dbReference type="CDD" id="cd07302">
    <property type="entry name" value="CHD"/>
    <property type="match status" value="1"/>
</dbReference>
<sequence>MSQFLSQYSAQLNTILRKEPTDQGGIALSKSHPGGKLLTESRTFSDTGRSVGRRSITAFQQPLQGDKTLVNFKTSQLEELFGLNPMAFAEPSIGAHPDFTSVGHEEFCYHHCVSMFVDIKGSTRLSTRYSPLEVRQIKDTLLTACIHIAGFFGGHVHRLQGDAAFIQFVRANHNPSDSIINSLNAASVLALFVSQTLAEVFEANGIKPLSIRIGIDYGTDEDVIWSHYGLPGRSELTTTSFHTDLAAKLQQAAGTNEIRIGGNVRETLDLPDEFWRYALKPDGMPDRYIFNYNGTIYNQYIFDWRKFLLSYDFAKLGTDGKTIDVNIDPNRSHLRCEANDHGNLMHYRPNSLAMPKSWSLTYKLFRGGRWYEPQPWEVVEWRIVNRGKEATAAKATGQQYVLGGKVYAHKTTSTSYVGHHYMECKITSQHGSVPTQHLKFPIFIR</sequence>
<dbReference type="InterPro" id="IPR001054">
    <property type="entry name" value="A/G_cyclase"/>
</dbReference>
<dbReference type="Proteomes" id="UP000664144">
    <property type="component" value="Unassembled WGS sequence"/>
</dbReference>
<dbReference type="Pfam" id="PF18134">
    <property type="entry name" value="AGS_C"/>
    <property type="match status" value="1"/>
</dbReference>